<gene>
    <name evidence="1" type="ORF">PV399_06465</name>
    <name evidence="2" type="ORF">PV666_06310</name>
</gene>
<protein>
    <submittedName>
        <fullName evidence="1">Uncharacterized protein</fullName>
    </submittedName>
</protein>
<dbReference type="AlphaFoldDB" id="A0AAP6B7H4"/>
<name>A0AAP6B7H4_9ACTN</name>
<sequence length="115" mass="12785">MTSQLPLLVGYLCAVRAEGRVQGTGREAAYIFDAFQTISPVLALRWLRHQALYLAHRVDPDPSSVGWAPPRAFRACVSDCDPAGELRAWAAYFVPHREAQRHLREGNPLTAVVET</sequence>
<organism evidence="1 4">
    <name type="scientific">Streptomyces acidiscabies</name>
    <dbReference type="NCBI Taxonomy" id="42234"/>
    <lineage>
        <taxon>Bacteria</taxon>
        <taxon>Bacillati</taxon>
        <taxon>Actinomycetota</taxon>
        <taxon>Actinomycetes</taxon>
        <taxon>Kitasatosporales</taxon>
        <taxon>Streptomycetaceae</taxon>
        <taxon>Streptomyces</taxon>
    </lineage>
</organism>
<keyword evidence="3" id="KW-1185">Reference proteome</keyword>
<dbReference type="RefSeq" id="WP_141655596.1">
    <property type="nucleotide sequence ID" value="NZ_BCML01000042.1"/>
</dbReference>
<comment type="caution">
    <text evidence="1">The sequence shown here is derived from an EMBL/GenBank/DDBJ whole genome shotgun (WGS) entry which is preliminary data.</text>
</comment>
<dbReference type="EMBL" id="JARAWP010000003">
    <property type="protein sequence ID" value="MDX3017494.1"/>
    <property type="molecule type" value="Genomic_DNA"/>
</dbReference>
<accession>A0AAP6B7H4</accession>
<evidence type="ECO:0000313" key="2">
    <source>
        <dbReference type="EMBL" id="MDX3017494.1"/>
    </source>
</evidence>
<evidence type="ECO:0000313" key="3">
    <source>
        <dbReference type="Proteomes" id="UP001272987"/>
    </source>
</evidence>
<evidence type="ECO:0000313" key="1">
    <source>
        <dbReference type="EMBL" id="MDX2959362.1"/>
    </source>
</evidence>
<proteinExistence type="predicted"/>
<reference evidence="1 3" key="1">
    <citation type="journal article" date="2023" name="Microb. Genom.">
        <title>Mesoterricola silvestris gen. nov., sp. nov., Mesoterricola sediminis sp. nov., Geothrix oryzae sp. nov., Geothrix edaphica sp. nov., Geothrix rubra sp. nov., and Geothrix limicola sp. nov., six novel members of Acidobacteriota isolated from soils.</title>
        <authorList>
            <person name="Weisberg A.J."/>
            <person name="Pearce E."/>
            <person name="Kramer C.G."/>
            <person name="Chang J.H."/>
            <person name="Clarke C.R."/>
        </authorList>
    </citation>
    <scope>NUCLEOTIDE SEQUENCE</scope>
    <source>
        <strain evidence="2 3">NB05-1H</strain>
        <strain evidence="1">NRRL_B-16521</strain>
    </source>
</reference>
<dbReference type="Proteomes" id="UP001272987">
    <property type="component" value="Unassembled WGS sequence"/>
</dbReference>
<dbReference type="EMBL" id="JARAWC010000003">
    <property type="protein sequence ID" value="MDX2959362.1"/>
    <property type="molecule type" value="Genomic_DNA"/>
</dbReference>
<dbReference type="Proteomes" id="UP001282288">
    <property type="component" value="Unassembled WGS sequence"/>
</dbReference>
<dbReference type="GeneID" id="69806303"/>
<evidence type="ECO:0000313" key="4">
    <source>
        <dbReference type="Proteomes" id="UP001282288"/>
    </source>
</evidence>